<comment type="caution">
    <text evidence="1">The sequence shown here is derived from an EMBL/GenBank/DDBJ whole genome shotgun (WGS) entry which is preliminary data.</text>
</comment>
<sequence length="155" mass="16899">MMRAWRTTAVVVPFLVPFLVTVLATTSGCSLVGQPDVAAWDQEARQAVTDATSEVATARLAVETAHEERTWSSYTVVLVADAEKAMGTVQDDTSRLQVPAGRDQDAEDLEALLDEAATAVQDARQHAVDGRYDDRAVLVALDRAADRLERAESRW</sequence>
<dbReference type="AlphaFoldDB" id="A0A7Y9ZIB6"/>
<organism evidence="1 2">
    <name type="scientific">Nocardioides aromaticivorans</name>
    <dbReference type="NCBI Taxonomy" id="200618"/>
    <lineage>
        <taxon>Bacteria</taxon>
        <taxon>Bacillati</taxon>
        <taxon>Actinomycetota</taxon>
        <taxon>Actinomycetes</taxon>
        <taxon>Propionibacteriales</taxon>
        <taxon>Nocardioidaceae</taxon>
        <taxon>Nocardioides</taxon>
    </lineage>
</organism>
<dbReference type="GO" id="GO:0016757">
    <property type="term" value="F:glycosyltransferase activity"/>
    <property type="evidence" value="ECO:0007669"/>
    <property type="project" value="UniProtKB-KW"/>
</dbReference>
<keyword evidence="1" id="KW-0328">Glycosyltransferase</keyword>
<dbReference type="RefSeq" id="WP_179649670.1">
    <property type="nucleotide sequence ID" value="NZ_JACBZM010000001.1"/>
</dbReference>
<dbReference type="EMBL" id="JACBZM010000001">
    <property type="protein sequence ID" value="NYI45937.1"/>
    <property type="molecule type" value="Genomic_DNA"/>
</dbReference>
<keyword evidence="1" id="KW-0808">Transferase</keyword>
<reference evidence="1 2" key="1">
    <citation type="submission" date="2020-07" db="EMBL/GenBank/DDBJ databases">
        <title>Sequencing the genomes of 1000 actinobacteria strains.</title>
        <authorList>
            <person name="Klenk H.-P."/>
        </authorList>
    </citation>
    <scope>NUCLEOTIDE SEQUENCE [LARGE SCALE GENOMIC DNA]</scope>
    <source>
        <strain evidence="1 2">DSM 15131</strain>
    </source>
</reference>
<protein>
    <submittedName>
        <fullName evidence="1">Putative membrane-bound mannosyltransferase</fullName>
    </submittedName>
</protein>
<accession>A0A7Y9ZIB6</accession>
<dbReference type="Proteomes" id="UP000562045">
    <property type="component" value="Unassembled WGS sequence"/>
</dbReference>
<proteinExistence type="predicted"/>
<name>A0A7Y9ZIB6_9ACTN</name>
<evidence type="ECO:0000313" key="2">
    <source>
        <dbReference type="Proteomes" id="UP000562045"/>
    </source>
</evidence>
<evidence type="ECO:0000313" key="1">
    <source>
        <dbReference type="EMBL" id="NYI45937.1"/>
    </source>
</evidence>
<gene>
    <name evidence="1" type="ORF">BJ993_003017</name>
</gene>
<dbReference type="PROSITE" id="PS51257">
    <property type="entry name" value="PROKAR_LIPOPROTEIN"/>
    <property type="match status" value="1"/>
</dbReference>